<feature type="region of interest" description="Disordered" evidence="1">
    <location>
        <begin position="617"/>
        <end position="637"/>
    </location>
</feature>
<feature type="region of interest" description="Disordered" evidence="1">
    <location>
        <begin position="1868"/>
        <end position="1926"/>
    </location>
</feature>
<keyword evidence="3" id="KW-1185">Reference proteome</keyword>
<sequence length="1967" mass="209380">MSHAFLTDLARRISLHPSCRVELRHHWPAPHYHKTPQDVEEEAEDLLRRQAARSALGLNSSEPFNPYDHDRVRMKREPAQRSRRHKDGHDDEHQASVSEAQASPPFKEASLDLATAGARGSSCGSLRGAAAAVATKKVLSTTCASSPSSKPTVSTTHPTATSQKAGSNTEAKTKSSRSPVTSALAQLGPKEGHTKSSNGGAAIVARTPGPPAVPTTNSGPPQSQKLAEQVKERGPSPSSSSSKHVVSTSTKKGAMKAHEEAHVTSPARTRARRGKREEAAKAAKGNPASRSSSSSCPDKHRGSDVQSEESVPCRNPLNIRLPRNPVHHTMGGVPRPLHLTVRWSGVQQRRRRYNRQLRRRLSEQEDATPQRQAEMRPSSFKVASSEASPIPSDPHQHAPITVHELPLSTGYYRSGAAEEVEKADAMEGREGYDRESHKLCSSSIDVHAQGGETNPRPLLAASASISTSHSLQPPSTIDEVSLQASLGSSDANREARGKSVAGSTRSGAHSLFGVYAQQQQQNYYYARQPTFKSTTAFSQSTITAPRTSVLGITYSELPTPSSSADPYAAPCPRSYLRRPHSLLIVRSPLPENSSDSITAAATSMCYHPCSGSCNRVSNNNSSSSNPNNVGPHGLQAGSGSNLRVTYVTSGNINTSNVSEGAAGSQQQWLRDLAHVTRPYAPTTNAQGYAEMGNYAPIRSNPGSPSTAKVSSCSVSGATAANFSSPTPPNAFPAAPLKMLSAHTSATNNGSSNNPSSAAVMRSAAPPTASPVGKQTSPPLSMKTVMVQRRRSSLLRQQHAQRQQQQQPPFGIFPSPGAVAAHLLYNRLSNTATACQAAPSKLQQVQSNASSTTATVAFSPLTVDIAAKMSDSSPSPLVARGPMSVDALEGSPLPGGSAKPEDASSPSEANVNRSLLADPHGAKLREPYSAASIHEDPMALSDPAAHSYLAIPPQRNSSVLSTNGGGSIQLPMYLAQPYQSNTDVLSAAPYGATSGSLGVSGDPYTGSIPYGDGGGDEGLRGEAKKVCHVLAHSPTTQPPYGDTDLREPLSPHTLPQQHGPKSPLGPWKDARPCYYSLSATSSWMEHMRWGATTPTAAFTPVMPLSSSCVDSTTFNMQTEGAMSMFQSQQQLQQLPSFPYQQLGASYSALCTPQLSQQPPPASSSAPGSLTVNFAVRRSRSNILRALAYPAPSGTPQVPERFCKLQRSDVQRLRRRAPLLPPETECPGMAGRLAYDAYRDAVRRGLVKEEEECSYYLSHHRYTPVPTPTGEAKARGSRASSATPASQQPARASESSPPPPAWRSRHDHLAQGAHPLCVVSLADCRVASLDSLKKIQKRASDHSTSDIKAAQDNDTSTATTANRASSTKGGPGDSGEQHRSSSSIDCMERQSSDLSESWSGPRLLYQIPRCCDDPYHRDEEALEMISVTTASSCAFGAGLDGLSWLEWMPSSPVEAGEEVLRTMPASCKSPPASTALVQSSSHASAAMDFSCAHGAQPTTAAGGSFSRPSSRTHAAASGNASFIAPPAAAAGSGVVPTSLGIAAPRNADDIGLTDATDINDQQQVASPLGTLAGALSVNADGRRTASNSGSKRHSIAEWVVSKLMKHIEKKKLKKLKKQQEREAAAAAATLRGSAGSPPPLPSEEHAPSLSSPATDRSRVGAMQARSTASTFSEYSDISSPYSSSLHRHTQSTPAAAPDLVAQELQLQQQQLQQSRLAYLAAAYQTELVIYEQKRRESLANRQGISELVERSRTRMTPEAAAAGYFYEAQWGGGSGSGDHRQHPQRQRDRDASCPRITAPSSRKRAAGTAVTAQQPREGTGGESVRHHRKGARSFSNTSATSSSTRSRHSSTTYSSSCSEYLQVVISVASPVPTDDGTVSITSKPSPTAKMATDRKQHAPNFLPAREKADKRAPQQRSQKPLRERQRQTTAHTRAAAKKVEAEQVQVALDTVRTKHKSIETWIGAMYYPW</sequence>
<reference evidence="2 3" key="1">
    <citation type="journal article" date="2015" name="PLoS Pathog.">
        <title>Leptomonas seymouri: Adaptations to the Dixenous Life Cycle Analyzed by Genome Sequencing, Transcriptome Profiling and Co-infection with Leishmania donovani.</title>
        <authorList>
            <person name="Kraeva N."/>
            <person name="Butenko A."/>
            <person name="Hlavacova J."/>
            <person name="Kostygov A."/>
            <person name="Myskova J."/>
            <person name="Grybchuk D."/>
            <person name="Lestinova T."/>
            <person name="Votypka J."/>
            <person name="Volf P."/>
            <person name="Opperdoes F."/>
            <person name="Flegontov P."/>
            <person name="Lukes J."/>
            <person name="Yurchenko V."/>
        </authorList>
    </citation>
    <scope>NUCLEOTIDE SEQUENCE [LARGE SCALE GENOMIC DNA]</scope>
    <source>
        <strain evidence="2 3">ATCC 30220</strain>
    </source>
</reference>
<feature type="compositionally biased region" description="Basic and acidic residues" evidence="1">
    <location>
        <begin position="1775"/>
        <end position="1790"/>
    </location>
</feature>
<feature type="compositionally biased region" description="Low complexity" evidence="1">
    <location>
        <begin position="1830"/>
        <end position="1852"/>
    </location>
</feature>
<name>A0A0N1I4Y4_LEPSE</name>
<evidence type="ECO:0000313" key="2">
    <source>
        <dbReference type="EMBL" id="KPI87605.1"/>
    </source>
</evidence>
<feature type="region of interest" description="Disordered" evidence="1">
    <location>
        <begin position="1770"/>
        <end position="1852"/>
    </location>
</feature>
<feature type="compositionally biased region" description="Low complexity" evidence="1">
    <location>
        <begin position="145"/>
        <end position="159"/>
    </location>
</feature>
<evidence type="ECO:0000256" key="1">
    <source>
        <dbReference type="SAM" id="MobiDB-lite"/>
    </source>
</evidence>
<gene>
    <name evidence="2" type="ORF">ABL78_3314</name>
</gene>
<feature type="region of interest" description="Disordered" evidence="1">
    <location>
        <begin position="485"/>
        <end position="504"/>
    </location>
</feature>
<feature type="compositionally biased region" description="Low complexity" evidence="1">
    <location>
        <begin position="793"/>
        <end position="806"/>
    </location>
</feature>
<feature type="compositionally biased region" description="Basic and acidic residues" evidence="1">
    <location>
        <begin position="67"/>
        <end position="80"/>
    </location>
</feature>
<feature type="compositionally biased region" description="Low complexity" evidence="1">
    <location>
        <begin position="743"/>
        <end position="758"/>
    </location>
</feature>
<dbReference type="VEuPathDB" id="TriTrypDB:Lsey_0080_0120"/>
<proteinExistence type="predicted"/>
<feature type="compositionally biased region" description="Low complexity" evidence="1">
    <location>
        <begin position="617"/>
        <end position="631"/>
    </location>
</feature>
<feature type="compositionally biased region" description="Polar residues" evidence="1">
    <location>
        <begin position="1874"/>
        <end position="1883"/>
    </location>
</feature>
<feature type="region of interest" description="Disordered" evidence="1">
    <location>
        <begin position="870"/>
        <end position="909"/>
    </location>
</feature>
<dbReference type="OrthoDB" id="267705at2759"/>
<dbReference type="EMBL" id="LJSK01000080">
    <property type="protein sequence ID" value="KPI87605.1"/>
    <property type="molecule type" value="Genomic_DNA"/>
</dbReference>
<comment type="caution">
    <text evidence="2">The sequence shown here is derived from an EMBL/GenBank/DDBJ whole genome shotgun (WGS) entry which is preliminary data.</text>
</comment>
<feature type="region of interest" description="Disordered" evidence="1">
    <location>
        <begin position="1258"/>
        <end position="1304"/>
    </location>
</feature>
<dbReference type="Proteomes" id="UP000038009">
    <property type="component" value="Unassembled WGS sequence"/>
</dbReference>
<feature type="region of interest" description="Disordered" evidence="1">
    <location>
        <begin position="141"/>
        <end position="335"/>
    </location>
</feature>
<organism evidence="2 3">
    <name type="scientific">Leptomonas seymouri</name>
    <dbReference type="NCBI Taxonomy" id="5684"/>
    <lineage>
        <taxon>Eukaryota</taxon>
        <taxon>Discoba</taxon>
        <taxon>Euglenozoa</taxon>
        <taxon>Kinetoplastea</taxon>
        <taxon>Metakinetoplastina</taxon>
        <taxon>Trypanosomatida</taxon>
        <taxon>Trypanosomatidae</taxon>
        <taxon>Leishmaniinae</taxon>
        <taxon>Leptomonas</taxon>
    </lineage>
</organism>
<dbReference type="OMA" id="HWPAPHY"/>
<feature type="region of interest" description="Disordered" evidence="1">
    <location>
        <begin position="1032"/>
        <end position="1064"/>
    </location>
</feature>
<feature type="region of interest" description="Disordered" evidence="1">
    <location>
        <begin position="53"/>
        <end position="106"/>
    </location>
</feature>
<feature type="compositionally biased region" description="Low complexity" evidence="1">
    <location>
        <begin position="235"/>
        <end position="251"/>
    </location>
</feature>
<feature type="compositionally biased region" description="Low complexity" evidence="1">
    <location>
        <begin position="1275"/>
        <end position="1293"/>
    </location>
</feature>
<feature type="compositionally biased region" description="Low complexity" evidence="1">
    <location>
        <begin position="1350"/>
        <end position="1365"/>
    </location>
</feature>
<feature type="compositionally biased region" description="Basic and acidic residues" evidence="1">
    <location>
        <begin position="1336"/>
        <end position="1349"/>
    </location>
</feature>
<feature type="compositionally biased region" description="Polar residues" evidence="1">
    <location>
        <begin position="214"/>
        <end position="226"/>
    </location>
</feature>
<feature type="region of interest" description="Disordered" evidence="1">
    <location>
        <begin position="743"/>
        <end position="812"/>
    </location>
</feature>
<protein>
    <submittedName>
        <fullName evidence="2">Uncharacterized protein</fullName>
    </submittedName>
</protein>
<accession>A0A0N1I4Y4</accession>
<feature type="compositionally biased region" description="Polar residues" evidence="1">
    <location>
        <begin position="160"/>
        <end position="184"/>
    </location>
</feature>
<evidence type="ECO:0000313" key="3">
    <source>
        <dbReference type="Proteomes" id="UP000038009"/>
    </source>
</evidence>
<feature type="compositionally biased region" description="Low complexity" evidence="1">
    <location>
        <begin position="282"/>
        <end position="295"/>
    </location>
</feature>
<feature type="region of interest" description="Disordered" evidence="1">
    <location>
        <begin position="1610"/>
        <end position="1690"/>
    </location>
</feature>
<feature type="compositionally biased region" description="Low complexity" evidence="1">
    <location>
        <begin position="1670"/>
        <end position="1682"/>
    </location>
</feature>
<feature type="region of interest" description="Disordered" evidence="1">
    <location>
        <begin position="355"/>
        <end position="398"/>
    </location>
</feature>
<feature type="region of interest" description="Disordered" evidence="1">
    <location>
        <begin position="1335"/>
        <end position="1395"/>
    </location>
</feature>